<evidence type="ECO:0000313" key="3">
    <source>
        <dbReference type="Proteomes" id="UP001652395"/>
    </source>
</evidence>
<keyword evidence="3" id="KW-1185">Reference proteome</keyword>
<dbReference type="RefSeq" id="WP_262563076.1">
    <property type="nucleotide sequence ID" value="NZ_JAOQJF010000017.1"/>
</dbReference>
<gene>
    <name evidence="2" type="ORF">OCV69_09775</name>
</gene>
<keyword evidence="1" id="KW-1133">Transmembrane helix</keyword>
<keyword evidence="1" id="KW-0812">Transmembrane</keyword>
<dbReference type="EMBL" id="JAOQJF010000017">
    <property type="protein sequence ID" value="MCU6800214.1"/>
    <property type="molecule type" value="Genomic_DNA"/>
</dbReference>
<reference evidence="2 3" key="1">
    <citation type="journal article" date="2021" name="ISME Commun">
        <title>Automated analysis of genomic sequences facilitates high-throughput and comprehensive description of bacteria.</title>
        <authorList>
            <person name="Hitch T.C.A."/>
        </authorList>
    </citation>
    <scope>NUCLEOTIDE SEQUENCE [LARGE SCALE GENOMIC DNA]</scope>
    <source>
        <strain evidence="3">f_CCE</strain>
    </source>
</reference>
<comment type="caution">
    <text evidence="2">The sequence shown here is derived from an EMBL/GenBank/DDBJ whole genome shotgun (WGS) entry which is preliminary data.</text>
</comment>
<accession>A0ABT2V2S8</accession>
<dbReference type="Proteomes" id="UP001652395">
    <property type="component" value="Unassembled WGS sequence"/>
</dbReference>
<proteinExistence type="predicted"/>
<keyword evidence="1" id="KW-0472">Membrane</keyword>
<evidence type="ECO:0000256" key="1">
    <source>
        <dbReference type="SAM" id="Phobius"/>
    </source>
</evidence>
<protein>
    <submittedName>
        <fullName evidence="2">Carboxypeptidase-like regulatory domain-containing protein</fullName>
    </submittedName>
</protein>
<sequence length="124" mass="13927">MAQGYLQVDVVSDTNNFPVTDASISISKTETPEEILEEVRTDSSGQTENVALEAPPAELSLAPSGERPYAEYTIRITAPGYDPFSVVVLGKFRRFLLVIFLSLFLHLDFSFIYSKFSMPFWGFF</sequence>
<organism evidence="2 3">
    <name type="scientific">Alitiscatomonas aceti</name>
    <dbReference type="NCBI Taxonomy" id="2981724"/>
    <lineage>
        <taxon>Bacteria</taxon>
        <taxon>Bacillati</taxon>
        <taxon>Bacillota</taxon>
        <taxon>Clostridia</taxon>
        <taxon>Lachnospirales</taxon>
        <taxon>Lachnospiraceae</taxon>
        <taxon>Alitiscatomonas</taxon>
    </lineage>
</organism>
<evidence type="ECO:0000313" key="2">
    <source>
        <dbReference type="EMBL" id="MCU6800214.1"/>
    </source>
</evidence>
<feature type="non-terminal residue" evidence="2">
    <location>
        <position position="124"/>
    </location>
</feature>
<feature type="transmembrane region" description="Helical" evidence="1">
    <location>
        <begin position="95"/>
        <end position="114"/>
    </location>
</feature>
<name>A0ABT2V2S8_9FIRM</name>